<evidence type="ECO:0000256" key="1">
    <source>
        <dbReference type="SAM" id="Phobius"/>
    </source>
</evidence>
<gene>
    <name evidence="2" type="ORF">GS882_03575</name>
</gene>
<feature type="transmembrane region" description="Helical" evidence="1">
    <location>
        <begin position="48"/>
        <end position="67"/>
    </location>
</feature>
<dbReference type="AlphaFoldDB" id="A0A9Q5EVT2"/>
<sequence>MARLLGFALLLFIAGGWGTAMIWAANHGRNPFRFKFRELPFWIRVYANVAAGAVLIAIATGSIYAAVQFISLT</sequence>
<comment type="caution">
    <text evidence="2">The sequence shown here is derived from an EMBL/GenBank/DDBJ whole genome shotgun (WGS) entry which is preliminary data.</text>
</comment>
<reference evidence="2" key="1">
    <citation type="journal article" date="2020" name="Environ. Microbiol.">
        <title>The novel and transferable erm(51) gene confers Macrolides, Lincosamides, and Streptogramins B (MLSB) resistance to clonal Rhodococcus equi in the environment.</title>
        <authorList>
            <person name="Huber L."/>
            <person name="Giguere S."/>
            <person name="Slovis N.M."/>
            <person name="Alvarez-Narvaez S."/>
            <person name="Hart K.A."/>
            <person name="Greiter M."/>
            <person name="Morris E.R.A."/>
            <person name="Cohen N.D."/>
        </authorList>
    </citation>
    <scope>NUCLEOTIDE SEQUENCE</scope>
    <source>
        <strain evidence="2">Lh_116_1</strain>
    </source>
</reference>
<evidence type="ECO:0000313" key="2">
    <source>
        <dbReference type="EMBL" id="NKT77294.1"/>
    </source>
</evidence>
<keyword evidence="1" id="KW-0812">Transmembrane</keyword>
<keyword evidence="1" id="KW-0472">Membrane</keyword>
<accession>A0A9Q5EVT2</accession>
<dbReference type="Proteomes" id="UP000603463">
    <property type="component" value="Unassembled WGS sequence"/>
</dbReference>
<organism evidence="2 3">
    <name type="scientific">Rhodococcus hoagii</name>
    <name type="common">Corynebacterium equii</name>
    <dbReference type="NCBI Taxonomy" id="43767"/>
    <lineage>
        <taxon>Bacteria</taxon>
        <taxon>Bacillati</taxon>
        <taxon>Actinomycetota</taxon>
        <taxon>Actinomycetes</taxon>
        <taxon>Mycobacteriales</taxon>
        <taxon>Nocardiaceae</taxon>
        <taxon>Prescottella</taxon>
    </lineage>
</organism>
<proteinExistence type="predicted"/>
<protein>
    <submittedName>
        <fullName evidence="2">Uncharacterized protein</fullName>
    </submittedName>
</protein>
<dbReference type="EMBL" id="WVBC01000002">
    <property type="protein sequence ID" value="NKT77294.1"/>
    <property type="molecule type" value="Genomic_DNA"/>
</dbReference>
<keyword evidence="1" id="KW-1133">Transmembrane helix</keyword>
<name>A0A9Q5EVT2_RHOHA</name>
<evidence type="ECO:0000313" key="3">
    <source>
        <dbReference type="Proteomes" id="UP000603463"/>
    </source>
</evidence>